<proteinExistence type="predicted"/>
<organism evidence="1 2">
    <name type="scientific">Pseudomonas asplenii</name>
    <dbReference type="NCBI Taxonomy" id="53407"/>
    <lineage>
        <taxon>Bacteria</taxon>
        <taxon>Pseudomonadati</taxon>
        <taxon>Pseudomonadota</taxon>
        <taxon>Gammaproteobacteria</taxon>
        <taxon>Pseudomonadales</taxon>
        <taxon>Pseudomonadaceae</taxon>
        <taxon>Pseudomonas</taxon>
    </lineage>
</organism>
<dbReference type="InterPro" id="IPR012902">
    <property type="entry name" value="N_methyl_site"/>
</dbReference>
<protein>
    <submittedName>
        <fullName evidence="1">Prepilin-type N-terminal cleavage/methylation domain-containing protein</fullName>
    </submittedName>
</protein>
<dbReference type="PROSITE" id="PS00409">
    <property type="entry name" value="PROKAR_NTER_METHYL"/>
    <property type="match status" value="1"/>
</dbReference>
<dbReference type="RefSeq" id="WP_054064014.1">
    <property type="nucleotide sequence ID" value="NZ_JSYZ01000019.1"/>
</dbReference>
<gene>
    <name evidence="1" type="ORF">PF66_04901</name>
</gene>
<dbReference type="Pfam" id="PF07963">
    <property type="entry name" value="N_methyl"/>
    <property type="match status" value="1"/>
</dbReference>
<dbReference type="NCBIfam" id="TIGR02532">
    <property type="entry name" value="IV_pilin_GFxxxE"/>
    <property type="match status" value="1"/>
</dbReference>
<evidence type="ECO:0000313" key="2">
    <source>
        <dbReference type="Proteomes" id="UP000037931"/>
    </source>
</evidence>
<keyword evidence="2" id="KW-1185">Reference proteome</keyword>
<dbReference type="EMBL" id="JSYZ01000019">
    <property type="protein sequence ID" value="KPA88537.1"/>
    <property type="molecule type" value="Genomic_DNA"/>
</dbReference>
<name>A0A0M9GDM9_9PSED</name>
<dbReference type="Proteomes" id="UP000037931">
    <property type="component" value="Unassembled WGS sequence"/>
</dbReference>
<dbReference type="OrthoDB" id="5801210at2"/>
<sequence length="205" mass="23174">MTARQHGFTLLEVLIALGLLGLLMLLIASTLTASSRTQELGERYSSRLDEIRSAQDFLRSSAQQAYPTAFRRDDTNNGTVFEGEHEQLSLVAPLPTRLAGGLPLQVFSLIQDRNGSKNLQVAFFQFDDRGLHPWAEPQVLLHDLEHWQLNYRGLDNALHPTDWLPRWPWPERLPLALRIELQPDGPISWPPLEIALRLSDAQASP</sequence>
<dbReference type="STRING" id="50340.PF66_04901"/>
<dbReference type="PATRIC" id="fig|50340.43.peg.2203"/>
<evidence type="ECO:0000313" key="1">
    <source>
        <dbReference type="EMBL" id="KPA88537.1"/>
    </source>
</evidence>
<dbReference type="SUPFAM" id="SSF54523">
    <property type="entry name" value="Pili subunits"/>
    <property type="match status" value="1"/>
</dbReference>
<accession>A0A0M9GDM9</accession>
<dbReference type="AlphaFoldDB" id="A0A0M9GDM9"/>
<comment type="caution">
    <text evidence="1">The sequence shown here is derived from an EMBL/GenBank/DDBJ whole genome shotgun (WGS) entry which is preliminary data.</text>
</comment>
<reference evidence="1 2" key="1">
    <citation type="journal article" date="2015" name="PLoS ONE">
        <title>Rice-Infecting Pseudomonas Genomes Are Highly Accessorized and Harbor Multiple Putative Virulence Mechanisms to Cause Sheath Brown Rot.</title>
        <authorList>
            <person name="Quibod I.L."/>
            <person name="Grande G."/>
            <person name="Oreiro E.G."/>
            <person name="Borja F.N."/>
            <person name="Dossa G.S."/>
            <person name="Mauleon R."/>
            <person name="Cruz C.V."/>
            <person name="Oliva R."/>
        </authorList>
    </citation>
    <scope>NUCLEOTIDE SEQUENCE [LARGE SCALE GENOMIC DNA]</scope>
    <source>
        <strain evidence="1 2">IRRI 6609</strain>
    </source>
</reference>
<dbReference type="InterPro" id="IPR045584">
    <property type="entry name" value="Pilin-like"/>
</dbReference>